<feature type="transmembrane region" description="Helical" evidence="5">
    <location>
        <begin position="171"/>
        <end position="198"/>
    </location>
</feature>
<evidence type="ECO:0000256" key="3">
    <source>
        <dbReference type="ARBA" id="ARBA00022989"/>
    </source>
</evidence>
<evidence type="ECO:0000259" key="6">
    <source>
        <dbReference type="PROSITE" id="PS50893"/>
    </source>
</evidence>
<dbReference type="GO" id="GO:0016887">
    <property type="term" value="F:ATP hydrolysis activity"/>
    <property type="evidence" value="ECO:0007669"/>
    <property type="project" value="InterPro"/>
</dbReference>
<keyword evidence="2 5" id="KW-0812">Transmembrane</keyword>
<sequence length="599" mass="68196">MEEIGLLVEMEEESASYSVSEVIKHSRWVCHYCSLLDKHLGVFLYFLTLLSNIKGIVSIAVYGFIINAIAGFARQGFSSTAAWQAFGLYAAYQIWNNLMTLFEQSYVAKRKSALILQLKRAFLHKLLRTDIKALDRKITNEQLSEKYNNSEHLYNHYLVVVNFLSDVTASLILLIIMAYLAWPLAVILLVLSVPRLWLDKFMRKRHSLSQKRSKKIMARLRLIMKMWLDRANLFQFRDRNLSALIDKKYIDLKKYYEKSTGTTLRQWQSANKMLDLVNSLASLVGYAWVLFKNSTLSAVGSIYVQLRLINLLETKLKKIATSYNLLEESITKVIDVENVFFWKETEIDTINKDSEILELELNHVTFSTISVPFPVVENLHINFRSGVKTDLIIPDMITRDVISKLLTLQLTPTAGDVLVNGGLVKSLPEDIMLVNVGGSYFPFLSVAENIVLNTDSKDEEQLTPVLHRVGIYDQVMGMPNKLAQVVSDLPSAVGPGFLTKVLLARVLFRNPKWLLWISAKNIAAKTEREIFEQLYLSVPTVITVSDKISSSQKAERVILIKQGKILEQGSPDELIQMQGEYAKWLEKVLAPKDPLPPQT</sequence>
<dbReference type="SUPFAM" id="SSF90123">
    <property type="entry name" value="ABC transporter transmembrane region"/>
    <property type="match status" value="1"/>
</dbReference>
<organism evidence="7 8">
    <name type="scientific">Candidatus Amesbacteria bacterium RIFOXYB1_FULL_44_23</name>
    <dbReference type="NCBI Taxonomy" id="1797263"/>
    <lineage>
        <taxon>Bacteria</taxon>
        <taxon>Candidatus Amesiibacteriota</taxon>
    </lineage>
</organism>
<keyword evidence="3 5" id="KW-1133">Transmembrane helix</keyword>
<evidence type="ECO:0000256" key="2">
    <source>
        <dbReference type="ARBA" id="ARBA00022692"/>
    </source>
</evidence>
<comment type="caution">
    <text evidence="7">The sequence shown here is derived from an EMBL/GenBank/DDBJ whole genome shotgun (WGS) entry which is preliminary data.</text>
</comment>
<dbReference type="Gene3D" id="3.40.50.300">
    <property type="entry name" value="P-loop containing nucleotide triphosphate hydrolases"/>
    <property type="match status" value="1"/>
</dbReference>
<protein>
    <recommendedName>
        <fullName evidence="6">ABC transporter domain-containing protein</fullName>
    </recommendedName>
</protein>
<keyword evidence="4 5" id="KW-0472">Membrane</keyword>
<dbReference type="GO" id="GO:0015421">
    <property type="term" value="F:ABC-type oligopeptide transporter activity"/>
    <property type="evidence" value="ECO:0007669"/>
    <property type="project" value="TreeGrafter"/>
</dbReference>
<accession>A0A1F4ZW46</accession>
<dbReference type="InterPro" id="IPR039421">
    <property type="entry name" value="Type_1_exporter"/>
</dbReference>
<dbReference type="STRING" id="1797263.A2397_00180"/>
<evidence type="ECO:0000313" key="8">
    <source>
        <dbReference type="Proteomes" id="UP000176424"/>
    </source>
</evidence>
<dbReference type="GO" id="GO:0005524">
    <property type="term" value="F:ATP binding"/>
    <property type="evidence" value="ECO:0007669"/>
    <property type="project" value="InterPro"/>
</dbReference>
<dbReference type="InterPro" id="IPR027417">
    <property type="entry name" value="P-loop_NTPase"/>
</dbReference>
<feature type="transmembrane region" description="Helical" evidence="5">
    <location>
        <begin position="42"/>
        <end position="65"/>
    </location>
</feature>
<comment type="subcellular location">
    <subcellularLocation>
        <location evidence="1">Cell membrane</location>
        <topology evidence="1">Multi-pass membrane protein</topology>
    </subcellularLocation>
</comment>
<proteinExistence type="predicted"/>
<dbReference type="SUPFAM" id="SSF52540">
    <property type="entry name" value="P-loop containing nucleoside triphosphate hydrolases"/>
    <property type="match status" value="1"/>
</dbReference>
<dbReference type="AlphaFoldDB" id="A0A1F4ZW46"/>
<dbReference type="PANTHER" id="PTHR43394">
    <property type="entry name" value="ATP-DEPENDENT PERMEASE MDL1, MITOCHONDRIAL"/>
    <property type="match status" value="1"/>
</dbReference>
<evidence type="ECO:0000256" key="1">
    <source>
        <dbReference type="ARBA" id="ARBA00004651"/>
    </source>
</evidence>
<reference evidence="7 8" key="1">
    <citation type="journal article" date="2016" name="Nat. Commun.">
        <title>Thousands of microbial genomes shed light on interconnected biogeochemical processes in an aquifer system.</title>
        <authorList>
            <person name="Anantharaman K."/>
            <person name="Brown C.T."/>
            <person name="Hug L.A."/>
            <person name="Sharon I."/>
            <person name="Castelle C.J."/>
            <person name="Probst A.J."/>
            <person name="Thomas B.C."/>
            <person name="Singh A."/>
            <person name="Wilkins M.J."/>
            <person name="Karaoz U."/>
            <person name="Brodie E.L."/>
            <person name="Williams K.H."/>
            <person name="Hubbard S.S."/>
            <person name="Banfield J.F."/>
        </authorList>
    </citation>
    <scope>NUCLEOTIDE SEQUENCE [LARGE SCALE GENOMIC DNA]</scope>
</reference>
<dbReference type="InterPro" id="IPR036640">
    <property type="entry name" value="ABC1_TM_sf"/>
</dbReference>
<evidence type="ECO:0000313" key="7">
    <source>
        <dbReference type="EMBL" id="OGD10673.1"/>
    </source>
</evidence>
<feature type="domain" description="ABC transporter" evidence="6">
    <location>
        <begin position="359"/>
        <end position="587"/>
    </location>
</feature>
<dbReference type="EMBL" id="MEXR01000001">
    <property type="protein sequence ID" value="OGD10673.1"/>
    <property type="molecule type" value="Genomic_DNA"/>
</dbReference>
<dbReference type="Gene3D" id="1.20.1560.10">
    <property type="entry name" value="ABC transporter type 1, transmembrane domain"/>
    <property type="match status" value="1"/>
</dbReference>
<dbReference type="PANTHER" id="PTHR43394:SF1">
    <property type="entry name" value="ATP-BINDING CASSETTE SUB-FAMILY B MEMBER 10, MITOCHONDRIAL"/>
    <property type="match status" value="1"/>
</dbReference>
<gene>
    <name evidence="7" type="ORF">A2397_00180</name>
</gene>
<dbReference type="InterPro" id="IPR003439">
    <property type="entry name" value="ABC_transporter-like_ATP-bd"/>
</dbReference>
<dbReference type="GO" id="GO:0005886">
    <property type="term" value="C:plasma membrane"/>
    <property type="evidence" value="ECO:0007669"/>
    <property type="project" value="UniProtKB-SubCell"/>
</dbReference>
<dbReference type="Proteomes" id="UP000176424">
    <property type="component" value="Unassembled WGS sequence"/>
</dbReference>
<evidence type="ECO:0000256" key="4">
    <source>
        <dbReference type="ARBA" id="ARBA00023136"/>
    </source>
</evidence>
<dbReference type="PROSITE" id="PS50893">
    <property type="entry name" value="ABC_TRANSPORTER_2"/>
    <property type="match status" value="1"/>
</dbReference>
<evidence type="ECO:0000256" key="5">
    <source>
        <dbReference type="SAM" id="Phobius"/>
    </source>
</evidence>
<name>A0A1F4ZW46_9BACT</name>